<dbReference type="PANTHER" id="PTHR40074:SF2">
    <property type="entry name" value="O-ACETYLTRANSFERASE WECH"/>
    <property type="match status" value="1"/>
</dbReference>
<proteinExistence type="inferred from homology"/>
<feature type="transmembrane region" description="Helical" evidence="7">
    <location>
        <begin position="268"/>
        <end position="286"/>
    </location>
</feature>
<feature type="transmembrane region" description="Helical" evidence="7">
    <location>
        <begin position="71"/>
        <end position="89"/>
    </location>
</feature>
<protein>
    <submittedName>
        <fullName evidence="9">Acyltransferase</fullName>
    </submittedName>
</protein>
<evidence type="ECO:0000256" key="4">
    <source>
        <dbReference type="ARBA" id="ARBA00022692"/>
    </source>
</evidence>
<evidence type="ECO:0000256" key="6">
    <source>
        <dbReference type="ARBA" id="ARBA00023136"/>
    </source>
</evidence>
<reference evidence="9 10" key="1">
    <citation type="submission" date="2022-08" db="EMBL/GenBank/DDBJ databases">
        <title>Aerococcaceae sp. nov isolated from spoiled eye mask.</title>
        <authorList>
            <person name="Zhou G."/>
            <person name="Xie X.-B."/>
            <person name="Shi Q.-S."/>
            <person name="Wang Y.-S."/>
            <person name="Wen X."/>
            <person name="Peng H."/>
            <person name="Yang X.-J."/>
            <person name="Tao H.-B."/>
            <person name="Huang X.-M."/>
        </authorList>
    </citation>
    <scope>NUCLEOTIDE SEQUENCE [LARGE SCALE GENOMIC DNA]</scope>
    <source>
        <strain evidence="10">DM20194951</strain>
    </source>
</reference>
<accession>A0ABY5P9I4</accession>
<keyword evidence="3" id="KW-1003">Cell membrane</keyword>
<sequence>MERNYSIDKLKILASFAVVFMHVVNYLPTTTFANYWTYDWYFPILDLAVPLFFVFAGYFLKRKNIFQIPQYTNKIFVMIIAYNLVYLLIKWPIDMMSSYINGLRGWALVSHYFQPITWWMVLTGIVGSEHLWYLSGLFYASWILIFLLNRKFTPLTIFLLGFAAFILMFLPPFNFLLGNLLLYGGFVKGFFYVSMGYLIATYTIRYPHKVLLLLLSLVVLVVIGSNTSSLILYESLLAVVVFQILIIAKEFPGQPSWLSRFSHYSLGIYLLHIIFTGIFNTVRGFFPGVNALNPLFIVLPMVMICIIGSILLYPLTEKYIHRPLIHLFNRILTKLNIPHQI</sequence>
<keyword evidence="6 7" id="KW-0472">Membrane</keyword>
<dbReference type="Proteomes" id="UP001315967">
    <property type="component" value="Chromosome"/>
</dbReference>
<evidence type="ECO:0000256" key="2">
    <source>
        <dbReference type="ARBA" id="ARBA00007400"/>
    </source>
</evidence>
<evidence type="ECO:0000313" key="9">
    <source>
        <dbReference type="EMBL" id="UUX35260.1"/>
    </source>
</evidence>
<dbReference type="PANTHER" id="PTHR40074">
    <property type="entry name" value="O-ACETYLTRANSFERASE WECH"/>
    <property type="match status" value="1"/>
</dbReference>
<feature type="transmembrane region" description="Helical" evidence="7">
    <location>
        <begin position="12"/>
        <end position="28"/>
    </location>
</feature>
<feature type="domain" description="Acyltransferase 3" evidence="8">
    <location>
        <begin position="4"/>
        <end position="313"/>
    </location>
</feature>
<keyword evidence="10" id="KW-1185">Reference proteome</keyword>
<evidence type="ECO:0000256" key="7">
    <source>
        <dbReference type="SAM" id="Phobius"/>
    </source>
</evidence>
<keyword evidence="4 7" id="KW-0812">Transmembrane</keyword>
<feature type="transmembrane region" description="Helical" evidence="7">
    <location>
        <begin position="180"/>
        <end position="199"/>
    </location>
</feature>
<feature type="transmembrane region" description="Helical" evidence="7">
    <location>
        <begin position="206"/>
        <end position="224"/>
    </location>
</feature>
<evidence type="ECO:0000256" key="3">
    <source>
        <dbReference type="ARBA" id="ARBA00022475"/>
    </source>
</evidence>
<feature type="transmembrane region" description="Helical" evidence="7">
    <location>
        <begin position="40"/>
        <end position="59"/>
    </location>
</feature>
<dbReference type="EMBL" id="CP102453">
    <property type="protein sequence ID" value="UUX35260.1"/>
    <property type="molecule type" value="Genomic_DNA"/>
</dbReference>
<organism evidence="9 10">
    <name type="scientific">Fundicoccus culcitae</name>
    <dbReference type="NCBI Taxonomy" id="2969821"/>
    <lineage>
        <taxon>Bacteria</taxon>
        <taxon>Bacillati</taxon>
        <taxon>Bacillota</taxon>
        <taxon>Bacilli</taxon>
        <taxon>Lactobacillales</taxon>
        <taxon>Aerococcaceae</taxon>
        <taxon>Fundicoccus</taxon>
    </lineage>
</organism>
<feature type="transmembrane region" description="Helical" evidence="7">
    <location>
        <begin position="292"/>
        <end position="313"/>
    </location>
</feature>
<dbReference type="Pfam" id="PF01757">
    <property type="entry name" value="Acyl_transf_3"/>
    <property type="match status" value="1"/>
</dbReference>
<keyword evidence="9" id="KW-0012">Acyltransferase</keyword>
<comment type="similarity">
    <text evidence="2">Belongs to the acyltransferase 3 family.</text>
</comment>
<keyword evidence="5 7" id="KW-1133">Transmembrane helix</keyword>
<evidence type="ECO:0000313" key="10">
    <source>
        <dbReference type="Proteomes" id="UP001315967"/>
    </source>
</evidence>
<keyword evidence="9" id="KW-0808">Transferase</keyword>
<dbReference type="InterPro" id="IPR002656">
    <property type="entry name" value="Acyl_transf_3_dom"/>
</dbReference>
<comment type="subcellular location">
    <subcellularLocation>
        <location evidence="1">Cell membrane</location>
        <topology evidence="1">Multi-pass membrane protein</topology>
    </subcellularLocation>
</comment>
<feature type="transmembrane region" description="Helical" evidence="7">
    <location>
        <begin position="130"/>
        <end position="148"/>
    </location>
</feature>
<feature type="transmembrane region" description="Helical" evidence="7">
    <location>
        <begin position="155"/>
        <end position="174"/>
    </location>
</feature>
<evidence type="ECO:0000259" key="8">
    <source>
        <dbReference type="Pfam" id="PF01757"/>
    </source>
</evidence>
<evidence type="ECO:0000256" key="5">
    <source>
        <dbReference type="ARBA" id="ARBA00022989"/>
    </source>
</evidence>
<dbReference type="GO" id="GO:0016746">
    <property type="term" value="F:acyltransferase activity"/>
    <property type="evidence" value="ECO:0007669"/>
    <property type="project" value="UniProtKB-KW"/>
</dbReference>
<gene>
    <name evidence="9" type="ORF">NRE15_06345</name>
</gene>
<dbReference type="RefSeq" id="WP_313794750.1">
    <property type="nucleotide sequence ID" value="NZ_CP102453.1"/>
</dbReference>
<name>A0ABY5P9I4_9LACT</name>
<evidence type="ECO:0000256" key="1">
    <source>
        <dbReference type="ARBA" id="ARBA00004651"/>
    </source>
</evidence>